<dbReference type="Proteomes" id="UP000198409">
    <property type="component" value="Unassembled WGS sequence"/>
</dbReference>
<feature type="domain" description="Transporter-associated" evidence="1">
    <location>
        <begin position="1"/>
        <end position="67"/>
    </location>
</feature>
<evidence type="ECO:0000313" key="4">
    <source>
        <dbReference type="Proteomes" id="UP000198409"/>
    </source>
</evidence>
<dbReference type="Proteomes" id="UP000292859">
    <property type="component" value="Unassembled WGS sequence"/>
</dbReference>
<dbReference type="Gene3D" id="3.30.465.10">
    <property type="match status" value="1"/>
</dbReference>
<dbReference type="EMBL" id="SIRL01000020">
    <property type="protein sequence ID" value="TBN46446.1"/>
    <property type="molecule type" value="Genomic_DNA"/>
</dbReference>
<name>A0A238YS39_9RHOB</name>
<dbReference type="InterPro" id="IPR005170">
    <property type="entry name" value="Transptr-assoc_dom"/>
</dbReference>
<dbReference type="PANTHER" id="PTHR43099">
    <property type="entry name" value="UPF0053 PROTEIN YRKA"/>
    <property type="match status" value="1"/>
</dbReference>
<organism evidence="2 4">
    <name type="scientific">Paracoccus sediminis</name>
    <dbReference type="NCBI Taxonomy" id="1214787"/>
    <lineage>
        <taxon>Bacteria</taxon>
        <taxon>Pseudomonadati</taxon>
        <taxon>Pseudomonadota</taxon>
        <taxon>Alphaproteobacteria</taxon>
        <taxon>Rhodobacterales</taxon>
        <taxon>Paracoccaceae</taxon>
        <taxon>Paracoccus</taxon>
    </lineage>
</organism>
<dbReference type="InterPro" id="IPR036318">
    <property type="entry name" value="FAD-bd_PCMH-like_sf"/>
</dbReference>
<reference evidence="2" key="2">
    <citation type="submission" date="2017-06" db="EMBL/GenBank/DDBJ databases">
        <authorList>
            <person name="Kim H.J."/>
            <person name="Triplett B.A."/>
        </authorList>
    </citation>
    <scope>NUCLEOTIDE SEQUENCE [LARGE SCALE GENOMIC DNA]</scope>
    <source>
        <strain evidence="2">DSM 26170</strain>
    </source>
</reference>
<sequence>MPVDEFADLLSLDLDEDRDFETVAGLVLDEVGQLPEVGQRIDLQGWGVEVVDMDGRRIDKLLVQKAAA</sequence>
<protein>
    <submittedName>
        <fullName evidence="2">Transporter associated domain-containing protein</fullName>
    </submittedName>
</protein>
<dbReference type="GO" id="GO:0050660">
    <property type="term" value="F:flavin adenine dinucleotide binding"/>
    <property type="evidence" value="ECO:0007669"/>
    <property type="project" value="InterPro"/>
</dbReference>
<evidence type="ECO:0000313" key="2">
    <source>
        <dbReference type="EMBL" id="SNR73638.1"/>
    </source>
</evidence>
<reference evidence="3 5" key="3">
    <citation type="submission" date="2019-02" db="EMBL/GenBank/DDBJ databases">
        <authorList>
            <person name="Zhang G."/>
        </authorList>
    </citation>
    <scope>NUCLEOTIDE SEQUENCE [LARGE SCALE GENOMIC DNA]</scope>
    <source>
        <strain evidence="3 5">CMB17</strain>
    </source>
</reference>
<proteinExistence type="predicted"/>
<dbReference type="OrthoDB" id="9805314at2"/>
<dbReference type="InterPro" id="IPR051676">
    <property type="entry name" value="UPF0053_domain"/>
</dbReference>
<dbReference type="InterPro" id="IPR016169">
    <property type="entry name" value="FAD-bd_PCMH_sub2"/>
</dbReference>
<dbReference type="PANTHER" id="PTHR43099:SF5">
    <property type="entry name" value="HLYC_CORC FAMILY TRANSPORTER"/>
    <property type="match status" value="1"/>
</dbReference>
<evidence type="ECO:0000313" key="3">
    <source>
        <dbReference type="EMBL" id="TBN46446.1"/>
    </source>
</evidence>
<evidence type="ECO:0000259" key="1">
    <source>
        <dbReference type="SMART" id="SM01091"/>
    </source>
</evidence>
<evidence type="ECO:0000313" key="5">
    <source>
        <dbReference type="Proteomes" id="UP000292859"/>
    </source>
</evidence>
<accession>A0A238YS39</accession>
<dbReference type="EMBL" id="FZNM01000024">
    <property type="protein sequence ID" value="SNR73638.1"/>
    <property type="molecule type" value="Genomic_DNA"/>
</dbReference>
<reference evidence="4" key="1">
    <citation type="submission" date="2017-06" db="EMBL/GenBank/DDBJ databases">
        <authorList>
            <person name="Varghese N."/>
            <person name="Submissions S."/>
        </authorList>
    </citation>
    <scope>NUCLEOTIDE SEQUENCE [LARGE SCALE GENOMIC DNA]</scope>
    <source>
        <strain evidence="4">DSM 26170</strain>
    </source>
</reference>
<keyword evidence="5" id="KW-1185">Reference proteome</keyword>
<dbReference type="AlphaFoldDB" id="A0A238YS39"/>
<gene>
    <name evidence="3" type="ORF">EYF88_17000</name>
    <name evidence="2" type="ORF">SAMN06265378_12414</name>
</gene>
<dbReference type="Pfam" id="PF03471">
    <property type="entry name" value="CorC_HlyC"/>
    <property type="match status" value="1"/>
</dbReference>
<dbReference type="SMART" id="SM01091">
    <property type="entry name" value="CorC_HlyC"/>
    <property type="match status" value="1"/>
</dbReference>
<dbReference type="SUPFAM" id="SSF56176">
    <property type="entry name" value="FAD-binding/transporter-associated domain-like"/>
    <property type="match status" value="1"/>
</dbReference>